<dbReference type="eggNOG" id="COG0446">
    <property type="taxonomic scope" value="Bacteria"/>
</dbReference>
<dbReference type="STRING" id="883081.HMPREF9698_00976"/>
<dbReference type="Proteomes" id="UP000009875">
    <property type="component" value="Unassembled WGS sequence"/>
</dbReference>
<evidence type="ECO:0008006" key="3">
    <source>
        <dbReference type="Google" id="ProtNLM"/>
    </source>
</evidence>
<evidence type="ECO:0000313" key="2">
    <source>
        <dbReference type="Proteomes" id="UP000009875"/>
    </source>
</evidence>
<organism evidence="1 2">
    <name type="scientific">Alloiococcus otitis ATCC 51267</name>
    <dbReference type="NCBI Taxonomy" id="883081"/>
    <lineage>
        <taxon>Bacteria</taxon>
        <taxon>Bacillati</taxon>
        <taxon>Bacillota</taxon>
        <taxon>Bacilli</taxon>
        <taxon>Lactobacillales</taxon>
        <taxon>Carnobacteriaceae</taxon>
        <taxon>Alloiococcus</taxon>
    </lineage>
</organism>
<name>K9E8D7_9LACT</name>
<accession>K9E8D7</accession>
<sequence>MKIAVVGSSHAGHEVIQTYLKNQSDAELHLYEKGDSASFMG</sequence>
<protein>
    <recommendedName>
        <fullName evidence="3">NADH peroxidase</fullName>
    </recommendedName>
</protein>
<proteinExistence type="predicted"/>
<evidence type="ECO:0000313" key="1">
    <source>
        <dbReference type="EMBL" id="EKU93444.1"/>
    </source>
</evidence>
<dbReference type="HOGENOM" id="CLU_3270289_0_0_9"/>
<comment type="caution">
    <text evidence="1">The sequence shown here is derived from an EMBL/GenBank/DDBJ whole genome shotgun (WGS) entry which is preliminary data.</text>
</comment>
<dbReference type="RefSeq" id="WP_003777962.1">
    <property type="nucleotide sequence ID" value="NZ_JH992959.1"/>
</dbReference>
<dbReference type="EMBL" id="AGXA01000020">
    <property type="protein sequence ID" value="EKU93444.1"/>
    <property type="molecule type" value="Genomic_DNA"/>
</dbReference>
<dbReference type="InterPro" id="IPR036188">
    <property type="entry name" value="FAD/NAD-bd_sf"/>
</dbReference>
<dbReference type="Gene3D" id="3.50.50.60">
    <property type="entry name" value="FAD/NAD(P)-binding domain"/>
    <property type="match status" value="1"/>
</dbReference>
<keyword evidence="2" id="KW-1185">Reference proteome</keyword>
<dbReference type="AlphaFoldDB" id="K9E8D7"/>
<reference evidence="1 2" key="1">
    <citation type="submission" date="2012-09" db="EMBL/GenBank/DDBJ databases">
        <title>The Genome Sequence of Alloiococcus otitis ATCC 51267.</title>
        <authorList>
            <consortium name="The Broad Institute Genome Sequencing Platform"/>
            <person name="Earl A."/>
            <person name="Ward D."/>
            <person name="Feldgarden M."/>
            <person name="Gevers D."/>
            <person name="Huys G."/>
            <person name="Walker B."/>
            <person name="Young S.K."/>
            <person name="Zeng Q."/>
            <person name="Gargeya S."/>
            <person name="Fitzgerald M."/>
            <person name="Haas B."/>
            <person name="Abouelleil A."/>
            <person name="Alvarado L."/>
            <person name="Arachchi H.M."/>
            <person name="Berlin A.M."/>
            <person name="Chapman S.B."/>
            <person name="Goldberg J."/>
            <person name="Griggs A."/>
            <person name="Gujja S."/>
            <person name="Hansen M."/>
            <person name="Howarth C."/>
            <person name="Imamovic A."/>
            <person name="Larimer J."/>
            <person name="McCowen C."/>
            <person name="Montmayeur A."/>
            <person name="Murphy C."/>
            <person name="Neiman D."/>
            <person name="Pearson M."/>
            <person name="Priest M."/>
            <person name="Roberts A."/>
            <person name="Saif S."/>
            <person name="Shea T."/>
            <person name="Sisk P."/>
            <person name="Sykes S."/>
            <person name="Wortman J."/>
            <person name="Nusbaum C."/>
            <person name="Birren B."/>
        </authorList>
    </citation>
    <scope>NUCLEOTIDE SEQUENCE [LARGE SCALE GENOMIC DNA]</scope>
    <source>
        <strain evidence="1 2">ATCC 51267</strain>
    </source>
</reference>
<gene>
    <name evidence="1" type="ORF">HMPREF9698_00976</name>
</gene>